<proteinExistence type="inferred from homology"/>
<sequence>MFRNAAGRLADAAPGWLVETVRIRPAPPRWWPMLRTALAVVTPLLVGLALGRIALGLLPAMGAMGTALADQGGSYRARVVRMGATALGGAVGFLLGAVARGTGWWAVLVTVAVAVLSALVSTTGAAGSSAGLQLLVMTVLGTGVPLGPPVAGALLFLLGAGWALALALADWPLHPRAPEEAAVIAAYRALGGLVAERDPGTVAAFDTALRNAYDTVFGARSTSAGTDPWRTRAVALLNQASLVRNALISLDLEGRDPPEGTAAAVEGIAASLAGGGPPAREAPTPRKGPDSPATRALNSALDGAVELLSGGDPPADGPPYERRGRGERLRQVWERVWSGHLTRVYTVRLALCMGVASAVSELNLVERSYWTTLTVALVLKPDFGSVFARAVQRALGTLAGTVLGTVVLVAVPYGPALLVPVAVFAGLLPYGMQRNWGLMSAFQAPLVLLLVDLLTHGGPRLAEIRLVDTLAGCLIVLLLGYLPWPASWEAPVGPRFADAVSATADYLRHAFDPGHTGRAALRHRVYDALADLRTVFQRAVTEPAVISRRITTWMPAMTALERVADATAATVARTEHGAPPPSDGAVGAAVASLEEVARDVRAGTPPGRPELAEDESLERVNSAVRGLSDTVSGHHAC</sequence>
<dbReference type="EMBL" id="JACHJP010000002">
    <property type="protein sequence ID" value="MBB4915309.1"/>
    <property type="molecule type" value="Genomic_DNA"/>
</dbReference>
<feature type="transmembrane region" description="Helical" evidence="8">
    <location>
        <begin position="150"/>
        <end position="169"/>
    </location>
</feature>
<feature type="transmembrane region" description="Helical" evidence="8">
    <location>
        <begin position="466"/>
        <end position="484"/>
    </location>
</feature>
<keyword evidence="4 8" id="KW-1133">Transmembrane helix</keyword>
<keyword evidence="3 8" id="KW-0812">Transmembrane</keyword>
<dbReference type="Pfam" id="PF13515">
    <property type="entry name" value="FUSC_2"/>
    <property type="match status" value="1"/>
</dbReference>
<feature type="domain" description="Integral membrane bound transporter" evidence="9">
    <location>
        <begin position="356"/>
        <end position="478"/>
    </location>
</feature>
<evidence type="ECO:0000256" key="4">
    <source>
        <dbReference type="ARBA" id="ARBA00022989"/>
    </source>
</evidence>
<dbReference type="RefSeq" id="WP_184713990.1">
    <property type="nucleotide sequence ID" value="NZ_JACHJP010000002.1"/>
</dbReference>
<organism evidence="10 11">
    <name type="scientific">Streptosporangium saharense</name>
    <dbReference type="NCBI Taxonomy" id="1706840"/>
    <lineage>
        <taxon>Bacteria</taxon>
        <taxon>Bacillati</taxon>
        <taxon>Actinomycetota</taxon>
        <taxon>Actinomycetes</taxon>
        <taxon>Streptosporangiales</taxon>
        <taxon>Streptosporangiaceae</taxon>
        <taxon>Streptosporangium</taxon>
    </lineage>
</organism>
<feature type="transmembrane region" description="Helical" evidence="8">
    <location>
        <begin position="79"/>
        <end position="97"/>
    </location>
</feature>
<comment type="similarity">
    <text evidence="6">Belongs to the YccS/YhfK family.</text>
</comment>
<feature type="transmembrane region" description="Helical" evidence="8">
    <location>
        <begin position="37"/>
        <end position="58"/>
    </location>
</feature>
<keyword evidence="5 8" id="KW-0472">Membrane</keyword>
<dbReference type="GO" id="GO:0005886">
    <property type="term" value="C:plasma membrane"/>
    <property type="evidence" value="ECO:0007669"/>
    <property type="project" value="UniProtKB-SubCell"/>
</dbReference>
<reference evidence="10 11" key="1">
    <citation type="submission" date="2020-08" db="EMBL/GenBank/DDBJ databases">
        <title>Genomic Encyclopedia of Type Strains, Phase III (KMG-III): the genomes of soil and plant-associated and newly described type strains.</title>
        <authorList>
            <person name="Whitman W."/>
        </authorList>
    </citation>
    <scope>NUCLEOTIDE SEQUENCE [LARGE SCALE GENOMIC DNA]</scope>
    <source>
        <strain evidence="10 11">CECT 8840</strain>
    </source>
</reference>
<dbReference type="Proteomes" id="UP000552644">
    <property type="component" value="Unassembled WGS sequence"/>
</dbReference>
<feature type="transmembrane region" description="Helical" evidence="8">
    <location>
        <begin position="402"/>
        <end position="430"/>
    </location>
</feature>
<comment type="subcellular location">
    <subcellularLocation>
        <location evidence="1">Cell membrane</location>
        <topology evidence="1">Multi-pass membrane protein</topology>
    </subcellularLocation>
</comment>
<feature type="region of interest" description="Disordered" evidence="7">
    <location>
        <begin position="271"/>
        <end position="293"/>
    </location>
</feature>
<gene>
    <name evidence="10" type="ORF">FHS44_002394</name>
</gene>
<evidence type="ECO:0000313" key="11">
    <source>
        <dbReference type="Proteomes" id="UP000552644"/>
    </source>
</evidence>
<feature type="transmembrane region" description="Helical" evidence="8">
    <location>
        <begin position="436"/>
        <end position="454"/>
    </location>
</feature>
<name>A0A7W7QKN3_9ACTN</name>
<evidence type="ECO:0000256" key="2">
    <source>
        <dbReference type="ARBA" id="ARBA00022475"/>
    </source>
</evidence>
<dbReference type="PANTHER" id="PTHR30509">
    <property type="entry name" value="P-HYDROXYBENZOIC ACID EFFLUX PUMP SUBUNIT-RELATED"/>
    <property type="match status" value="1"/>
</dbReference>
<dbReference type="AlphaFoldDB" id="A0A7W7QKN3"/>
<evidence type="ECO:0000256" key="8">
    <source>
        <dbReference type="SAM" id="Phobius"/>
    </source>
</evidence>
<evidence type="ECO:0000256" key="1">
    <source>
        <dbReference type="ARBA" id="ARBA00004651"/>
    </source>
</evidence>
<keyword evidence="11" id="KW-1185">Reference proteome</keyword>
<evidence type="ECO:0000313" key="10">
    <source>
        <dbReference type="EMBL" id="MBB4915309.1"/>
    </source>
</evidence>
<evidence type="ECO:0000256" key="7">
    <source>
        <dbReference type="SAM" id="MobiDB-lite"/>
    </source>
</evidence>
<dbReference type="InterPro" id="IPR049453">
    <property type="entry name" value="Memb_transporter_dom"/>
</dbReference>
<evidence type="ECO:0000259" key="9">
    <source>
        <dbReference type="Pfam" id="PF13515"/>
    </source>
</evidence>
<dbReference type="PANTHER" id="PTHR30509:SF9">
    <property type="entry name" value="MULTIDRUG RESISTANCE PROTEIN MDTO"/>
    <property type="match status" value="1"/>
</dbReference>
<keyword evidence="2" id="KW-1003">Cell membrane</keyword>
<evidence type="ECO:0000256" key="6">
    <source>
        <dbReference type="ARBA" id="ARBA00043993"/>
    </source>
</evidence>
<evidence type="ECO:0000256" key="5">
    <source>
        <dbReference type="ARBA" id="ARBA00023136"/>
    </source>
</evidence>
<feature type="transmembrane region" description="Helical" evidence="8">
    <location>
        <begin position="103"/>
        <end position="120"/>
    </location>
</feature>
<comment type="caution">
    <text evidence="10">The sequence shown here is derived from an EMBL/GenBank/DDBJ whole genome shotgun (WGS) entry which is preliminary data.</text>
</comment>
<evidence type="ECO:0000256" key="3">
    <source>
        <dbReference type="ARBA" id="ARBA00022692"/>
    </source>
</evidence>
<accession>A0A7W7QKN3</accession>
<protein>
    <submittedName>
        <fullName evidence="10">Putative membrane protein YccC</fullName>
    </submittedName>
</protein>